<evidence type="ECO:0000259" key="2">
    <source>
        <dbReference type="Pfam" id="PF13439"/>
    </source>
</evidence>
<evidence type="ECO:0000313" key="3">
    <source>
        <dbReference type="EMBL" id="MCW9707692.1"/>
    </source>
</evidence>
<dbReference type="PANTHER" id="PTHR45947:SF3">
    <property type="entry name" value="SULFOQUINOVOSYL TRANSFERASE SQD2"/>
    <property type="match status" value="1"/>
</dbReference>
<dbReference type="SUPFAM" id="SSF53756">
    <property type="entry name" value="UDP-Glycosyltransferase/glycogen phosphorylase"/>
    <property type="match status" value="1"/>
</dbReference>
<proteinExistence type="predicted"/>
<gene>
    <name evidence="3" type="ORF">J6I44_12565</name>
</gene>
<dbReference type="InterPro" id="IPR001296">
    <property type="entry name" value="Glyco_trans_1"/>
</dbReference>
<dbReference type="InterPro" id="IPR050194">
    <property type="entry name" value="Glycosyltransferase_grp1"/>
</dbReference>
<name>A0ABT3PPB8_9BACT</name>
<dbReference type="Gene3D" id="3.40.50.2000">
    <property type="entry name" value="Glycogen Phosphorylase B"/>
    <property type="match status" value="2"/>
</dbReference>
<dbReference type="PANTHER" id="PTHR45947">
    <property type="entry name" value="SULFOQUINOVOSYL TRANSFERASE SQD2"/>
    <property type="match status" value="1"/>
</dbReference>
<evidence type="ECO:0000259" key="1">
    <source>
        <dbReference type="Pfam" id="PF00534"/>
    </source>
</evidence>
<dbReference type="CDD" id="cd03801">
    <property type="entry name" value="GT4_PimA-like"/>
    <property type="match status" value="1"/>
</dbReference>
<comment type="caution">
    <text evidence="3">The sequence shown here is derived from an EMBL/GenBank/DDBJ whole genome shotgun (WGS) entry which is preliminary data.</text>
</comment>
<dbReference type="InterPro" id="IPR028098">
    <property type="entry name" value="Glyco_trans_4-like_N"/>
</dbReference>
<organism evidence="3 4">
    <name type="scientific">Fodinibius salsisoli</name>
    <dbReference type="NCBI Taxonomy" id="2820877"/>
    <lineage>
        <taxon>Bacteria</taxon>
        <taxon>Pseudomonadati</taxon>
        <taxon>Balneolota</taxon>
        <taxon>Balneolia</taxon>
        <taxon>Balneolales</taxon>
        <taxon>Balneolaceae</taxon>
        <taxon>Fodinibius</taxon>
    </lineage>
</organism>
<dbReference type="Pfam" id="PF00534">
    <property type="entry name" value="Glycos_transf_1"/>
    <property type="match status" value="1"/>
</dbReference>
<protein>
    <submittedName>
        <fullName evidence="3">Glycosyltransferase family 4 protein</fullName>
    </submittedName>
</protein>
<dbReference type="Pfam" id="PF13439">
    <property type="entry name" value="Glyco_transf_4"/>
    <property type="match status" value="1"/>
</dbReference>
<reference evidence="3 4" key="1">
    <citation type="submission" date="2021-03" db="EMBL/GenBank/DDBJ databases">
        <title>Aliifodinibius sp. nov., a new bacterium isolated from saline soil.</title>
        <authorList>
            <person name="Galisteo C."/>
            <person name="De La Haba R."/>
            <person name="Sanchez-Porro C."/>
            <person name="Ventosa A."/>
        </authorList>
    </citation>
    <scope>NUCLEOTIDE SEQUENCE [LARGE SCALE GENOMIC DNA]</scope>
    <source>
        <strain evidence="3 4">1BSP15-2V2</strain>
    </source>
</reference>
<accession>A0ABT3PPB8</accession>
<dbReference type="Proteomes" id="UP001207918">
    <property type="component" value="Unassembled WGS sequence"/>
</dbReference>
<feature type="domain" description="Glycosyl transferase family 1" evidence="1">
    <location>
        <begin position="159"/>
        <end position="319"/>
    </location>
</feature>
<keyword evidence="4" id="KW-1185">Reference proteome</keyword>
<sequence length="353" mass="39844">MQRVSQQLIRELERKDSVQVFKETVNASGKGKIVAKTASFLFKELMELPHQVREHQADIVLFSSMVTASLAYLVRSRINIPMVTINHGRDVTLPVGIYQWLVPRVFDKLDGVISVSRATREECIKRGMPPEKGVALPNGFDLNRLGHFPDKKESRDRLKRNFNIPLDQKLMLLTVGRKVKRKGHEWFIREVMPKLGDQVVYVTVGDGPQYDNISEASEDMGCSDRIFLLGRQPDEVLKQAYAAADLFVMPNIPVEGDMEGFGIVLLEANMAQTPAVAADLEGIKDVIAQGKNGYRVPAQNADEFAARVRTILSNGELQKLSQTTREYVQTQFSWNHVADQYVHYLQQVADQYG</sequence>
<dbReference type="EMBL" id="JAGGJA010000008">
    <property type="protein sequence ID" value="MCW9707692.1"/>
    <property type="molecule type" value="Genomic_DNA"/>
</dbReference>
<evidence type="ECO:0000313" key="4">
    <source>
        <dbReference type="Proteomes" id="UP001207918"/>
    </source>
</evidence>
<feature type="domain" description="Glycosyltransferase subfamily 4-like N-terminal" evidence="2">
    <location>
        <begin position="35"/>
        <end position="144"/>
    </location>
</feature>